<keyword evidence="1" id="KW-0808">Transferase</keyword>
<proteinExistence type="predicted"/>
<reference evidence="2" key="1">
    <citation type="journal article" date="2019" name="Int. J. Syst. Evol. Microbiol.">
        <title>The Global Catalogue of Microorganisms (GCM) 10K type strain sequencing project: providing services to taxonomists for standard genome sequencing and annotation.</title>
        <authorList>
            <consortium name="The Broad Institute Genomics Platform"/>
            <consortium name="The Broad Institute Genome Sequencing Center for Infectious Disease"/>
            <person name="Wu L."/>
            <person name="Ma J."/>
        </authorList>
    </citation>
    <scope>NUCLEOTIDE SEQUENCE [LARGE SCALE GENOMIC DNA]</scope>
    <source>
        <strain evidence="2">JCM 31486</strain>
    </source>
</reference>
<dbReference type="EC" id="2.1.1.-" evidence="1"/>
<dbReference type="Pfam" id="PF01209">
    <property type="entry name" value="Ubie_methyltran"/>
    <property type="match status" value="1"/>
</dbReference>
<evidence type="ECO:0000313" key="1">
    <source>
        <dbReference type="EMBL" id="MFD1049487.1"/>
    </source>
</evidence>
<dbReference type="InterPro" id="IPR029063">
    <property type="entry name" value="SAM-dependent_MTases_sf"/>
</dbReference>
<sequence>MVDTTTGHEVLAAVLQVRGGSLQVLLWERALEPHAHRWSLPGGRLLVCEFSRPRFRPFRGLFYWGMKSVAPTIAKVVSSNPEAYRYLGESIKDWHSQLALAELVEQAGWTEVEWMNLTLGVVVNRVRPRSYEHQFRIQELREHFGSLVPAGTPSRCTHVTGRSCSSAAFSTSMKAWISASVRTRFSASTAAADMI</sequence>
<dbReference type="Gene3D" id="3.40.50.150">
    <property type="entry name" value="Vaccinia Virus protein VP39"/>
    <property type="match status" value="1"/>
</dbReference>
<accession>A0ABW3MFQ2</accession>
<gene>
    <name evidence="1" type="ORF">ACFQ1S_30105</name>
</gene>
<dbReference type="GO" id="GO:0008168">
    <property type="term" value="F:methyltransferase activity"/>
    <property type="evidence" value="ECO:0007669"/>
    <property type="project" value="UniProtKB-KW"/>
</dbReference>
<dbReference type="EMBL" id="JBHTIS010002206">
    <property type="protein sequence ID" value="MFD1049487.1"/>
    <property type="molecule type" value="Genomic_DNA"/>
</dbReference>
<evidence type="ECO:0000313" key="2">
    <source>
        <dbReference type="Proteomes" id="UP001597045"/>
    </source>
</evidence>
<protein>
    <submittedName>
        <fullName evidence="1">Class I SAM-dependent methyltransferase</fullName>
        <ecNumber evidence="1">2.1.1.-</ecNumber>
    </submittedName>
</protein>
<dbReference type="SUPFAM" id="SSF53335">
    <property type="entry name" value="S-adenosyl-L-methionine-dependent methyltransferases"/>
    <property type="match status" value="1"/>
</dbReference>
<dbReference type="GO" id="GO:0032259">
    <property type="term" value="P:methylation"/>
    <property type="evidence" value="ECO:0007669"/>
    <property type="project" value="UniProtKB-KW"/>
</dbReference>
<organism evidence="1 2">
    <name type="scientific">Kibdelosporangium lantanae</name>
    <dbReference type="NCBI Taxonomy" id="1497396"/>
    <lineage>
        <taxon>Bacteria</taxon>
        <taxon>Bacillati</taxon>
        <taxon>Actinomycetota</taxon>
        <taxon>Actinomycetes</taxon>
        <taxon>Pseudonocardiales</taxon>
        <taxon>Pseudonocardiaceae</taxon>
        <taxon>Kibdelosporangium</taxon>
    </lineage>
</organism>
<dbReference type="Proteomes" id="UP001597045">
    <property type="component" value="Unassembled WGS sequence"/>
</dbReference>
<keyword evidence="2" id="KW-1185">Reference proteome</keyword>
<comment type="caution">
    <text evidence="1">The sequence shown here is derived from an EMBL/GenBank/DDBJ whole genome shotgun (WGS) entry which is preliminary data.</text>
</comment>
<keyword evidence="1" id="KW-0489">Methyltransferase</keyword>
<name>A0ABW3MFQ2_9PSEU</name>